<dbReference type="OrthoDB" id="5969911at2"/>
<dbReference type="InterPro" id="IPR029058">
    <property type="entry name" value="AB_hydrolase_fold"/>
</dbReference>
<proteinExistence type="predicted"/>
<dbReference type="InterPro" id="IPR010427">
    <property type="entry name" value="DUF1023"/>
</dbReference>
<gene>
    <name evidence="2" type="ORF">Csp1_23860</name>
</gene>
<dbReference type="STRING" id="1737425.GCA_900049755_01481"/>
<dbReference type="RefSeq" id="WP_110482162.1">
    <property type="nucleotide sequence ID" value="NZ_CP024988.1"/>
</dbReference>
<name>A0A2Z3YQP7_9CORY</name>
<accession>A0A2Z3YQP7</accession>
<reference evidence="3" key="1">
    <citation type="submission" date="2017-11" db="EMBL/GenBank/DDBJ databases">
        <title>Otitis media/interna in a cat caused by the recently described species Corynebacterium provencense.</title>
        <authorList>
            <person name="Kittl S."/>
            <person name="Brodard I."/>
            <person name="Rychener L."/>
            <person name="Jores J."/>
            <person name="Roosje P."/>
            <person name="Gobeli Brawand S."/>
        </authorList>
    </citation>
    <scope>NUCLEOTIDE SEQUENCE [LARGE SCALE GENOMIC DNA]</scope>
    <source>
        <strain evidence="3">17KM38</strain>
    </source>
</reference>
<dbReference type="EMBL" id="CP024988">
    <property type="protein sequence ID" value="AWT27136.1"/>
    <property type="molecule type" value="Genomic_DNA"/>
</dbReference>
<dbReference type="Pfam" id="PF06259">
    <property type="entry name" value="Abhydrolase_8"/>
    <property type="match status" value="1"/>
</dbReference>
<organism evidence="2 3">
    <name type="scientific">Corynebacterium provencense</name>
    <dbReference type="NCBI Taxonomy" id="1737425"/>
    <lineage>
        <taxon>Bacteria</taxon>
        <taxon>Bacillati</taxon>
        <taxon>Actinomycetota</taxon>
        <taxon>Actinomycetes</taxon>
        <taxon>Mycobacteriales</taxon>
        <taxon>Corynebacteriaceae</taxon>
        <taxon>Corynebacterium</taxon>
    </lineage>
</organism>
<sequence length="488" mass="49129">MKVRDITDARIARANLSARVWSAAGEELGAGAEGLDSLAEFPGWSGTASDGMRHRISASSGRLRSASLAAGAAGDLLELHCGVLTAVQLAVVATVRTAEAAGMTVHDDGRVTAGRAGAAGTVAAVLSHVPAASGAVRSAEAALTAVLRAAMTTVSCLDTAFALQVHAVTSVEPGPDPAPAPVPVAPGTAGSWALSPDGVTDGVTDGVPEGVRVDPRLTGSVTPEVQEELLEVATAAAQELVLRGLDPGQTGVEVTTVGGAPGVVVGDITTADRITTLVSGTGSSDLGGLRDSAALAGRISAPGHATVAWHGYAAPGSLPEAALSGSARSGGTSLRGLQSTLREHSPQARLSVVGHSYGTRVIDEAAGDDIFALDADEIHLMGSPGMTAPTAGDLNLRATDGHAEVHVHKTPGDVIGLVADIPRIHGDDPADPDWGADSVNGVPPGQAPADRQWWETAMNLWGLTDLDVGDEHGSYRGDEKVLGALRGQ</sequence>
<evidence type="ECO:0000259" key="1">
    <source>
        <dbReference type="Pfam" id="PF06259"/>
    </source>
</evidence>
<evidence type="ECO:0000313" key="3">
    <source>
        <dbReference type="Proteomes" id="UP000247696"/>
    </source>
</evidence>
<protein>
    <recommendedName>
        <fullName evidence="1">DUF1023 domain-containing protein</fullName>
    </recommendedName>
</protein>
<dbReference type="KEGG" id="cpre:Csp1_23860"/>
<keyword evidence="3" id="KW-1185">Reference proteome</keyword>
<dbReference type="SUPFAM" id="SSF53474">
    <property type="entry name" value="alpha/beta-Hydrolases"/>
    <property type="match status" value="1"/>
</dbReference>
<evidence type="ECO:0000313" key="2">
    <source>
        <dbReference type="EMBL" id="AWT27136.1"/>
    </source>
</evidence>
<feature type="domain" description="DUF1023" evidence="1">
    <location>
        <begin position="263"/>
        <end position="419"/>
    </location>
</feature>
<dbReference type="AlphaFoldDB" id="A0A2Z3YQP7"/>
<dbReference type="Proteomes" id="UP000247696">
    <property type="component" value="Chromosome"/>
</dbReference>